<dbReference type="InterPro" id="IPR051714">
    <property type="entry name" value="Znf_CCHC_NABP"/>
</dbReference>
<dbReference type="Proteomes" id="UP000746612">
    <property type="component" value="Unassembled WGS sequence"/>
</dbReference>
<name>A0A4E9DLF2_GIBZA</name>
<dbReference type="PANTHER" id="PTHR23002">
    <property type="entry name" value="ZINC FINGER CCHC DOMAIN CONTAINING PROTEIN"/>
    <property type="match status" value="1"/>
</dbReference>
<evidence type="ECO:0000313" key="4">
    <source>
        <dbReference type="EMBL" id="VIO52546.1"/>
    </source>
</evidence>
<reference evidence="3" key="2">
    <citation type="submission" date="2021-03" db="EMBL/GenBank/DDBJ databases">
        <authorList>
            <person name="Alouane T."/>
            <person name="Langin T."/>
            <person name="Bonhomme L."/>
        </authorList>
    </citation>
    <scope>NUCLEOTIDE SEQUENCE</scope>
    <source>
        <strain evidence="3">MDC_Fg202</strain>
    </source>
</reference>
<evidence type="ECO:0000313" key="3">
    <source>
        <dbReference type="EMBL" id="CAG1998045.1"/>
    </source>
</evidence>
<reference evidence="4" key="1">
    <citation type="submission" date="2019-04" db="EMBL/GenBank/DDBJ databases">
        <authorList>
            <person name="Melise S."/>
            <person name="Noan J."/>
            <person name="Okalmin O."/>
        </authorList>
    </citation>
    <scope>NUCLEOTIDE SEQUENCE</scope>
    <source>
        <strain evidence="4">FN9</strain>
    </source>
</reference>
<dbReference type="InterPro" id="IPR036875">
    <property type="entry name" value="Znf_CCHC_sf"/>
</dbReference>
<evidence type="ECO:0000259" key="2">
    <source>
        <dbReference type="PROSITE" id="PS50158"/>
    </source>
</evidence>
<feature type="domain" description="CCHC-type" evidence="2">
    <location>
        <begin position="227"/>
        <end position="240"/>
    </location>
</feature>
<keyword evidence="1" id="KW-0862">Zinc</keyword>
<feature type="domain" description="CCHC-type" evidence="2">
    <location>
        <begin position="270"/>
        <end position="284"/>
    </location>
</feature>
<sequence>RLSPSHITTTQTSLRIPSDLKFLPATASKFNFTWHKQGFYSSPLFSVTTRLPLINLVPQTVLGPVNYTSSFCTFAASTRPLVLQLTPESQKLFHTTSQPHYKMDSFQQQQQQQPRGACYSCGSTAHQARDCPTKGPAKCYNCGGEGHMSRDCTEPMKDNKSCYKCGQPGHISRDCPMSGGSGQATELKLTDFQCGEIGHIARNCNKSSYGNNYGGGFQQQGGAGKTCYSCGGFGHMSRECVNGMKCYNCGESGHYSRDCPKESAGGEKICYKCQQPGHVQSQCPGN</sequence>
<dbReference type="AlphaFoldDB" id="A0A4E9DLF2"/>
<dbReference type="GO" id="GO:0003676">
    <property type="term" value="F:nucleic acid binding"/>
    <property type="evidence" value="ECO:0007669"/>
    <property type="project" value="InterPro"/>
</dbReference>
<dbReference type="SUPFAM" id="SSF57756">
    <property type="entry name" value="Retrovirus zinc finger-like domains"/>
    <property type="match status" value="4"/>
</dbReference>
<keyword evidence="1" id="KW-0863">Zinc-finger</keyword>
<feature type="non-terminal residue" evidence="4">
    <location>
        <position position="1"/>
    </location>
</feature>
<feature type="domain" description="CCHC-type" evidence="2">
    <location>
        <begin position="162"/>
        <end position="176"/>
    </location>
</feature>
<dbReference type="EMBL" id="CAAKMV010000033">
    <property type="protein sequence ID" value="VIO52546.1"/>
    <property type="molecule type" value="Genomic_DNA"/>
</dbReference>
<protein>
    <recommendedName>
        <fullName evidence="2">CCHC-type domain-containing protein</fullName>
    </recommendedName>
</protein>
<evidence type="ECO:0000256" key="1">
    <source>
        <dbReference type="PROSITE-ProRule" id="PRU00047"/>
    </source>
</evidence>
<dbReference type="SMART" id="SM00343">
    <property type="entry name" value="ZnF_C2HC"/>
    <property type="match status" value="7"/>
</dbReference>
<dbReference type="InterPro" id="IPR001878">
    <property type="entry name" value="Znf_CCHC"/>
</dbReference>
<organism evidence="4">
    <name type="scientific">Gibberella zeae</name>
    <name type="common">Wheat head blight fungus</name>
    <name type="synonym">Fusarium graminearum</name>
    <dbReference type="NCBI Taxonomy" id="5518"/>
    <lineage>
        <taxon>Eukaryota</taxon>
        <taxon>Fungi</taxon>
        <taxon>Dikarya</taxon>
        <taxon>Ascomycota</taxon>
        <taxon>Pezizomycotina</taxon>
        <taxon>Sordariomycetes</taxon>
        <taxon>Hypocreomycetidae</taxon>
        <taxon>Hypocreales</taxon>
        <taxon>Nectriaceae</taxon>
        <taxon>Fusarium</taxon>
    </lineage>
</organism>
<feature type="domain" description="CCHC-type" evidence="2">
    <location>
        <begin position="138"/>
        <end position="154"/>
    </location>
</feature>
<feature type="domain" description="CCHC-type" evidence="2">
    <location>
        <begin position="118"/>
        <end position="132"/>
    </location>
</feature>
<gene>
    <name evidence="4" type="ORF">FUG_LOCUS34999</name>
    <name evidence="3" type="ORF">MDCFG202_LOCUS434217</name>
</gene>
<accession>A0A4E9DLF2</accession>
<dbReference type="EMBL" id="CAJPIJ010000162">
    <property type="protein sequence ID" value="CAG1998045.1"/>
    <property type="molecule type" value="Genomic_DNA"/>
</dbReference>
<proteinExistence type="predicted"/>
<dbReference type="GO" id="GO:0008270">
    <property type="term" value="F:zinc ion binding"/>
    <property type="evidence" value="ECO:0007669"/>
    <property type="project" value="UniProtKB-KW"/>
</dbReference>
<feature type="domain" description="CCHC-type" evidence="2">
    <location>
        <begin position="245"/>
        <end position="261"/>
    </location>
</feature>
<dbReference type="Pfam" id="PF00098">
    <property type="entry name" value="zf-CCHC"/>
    <property type="match status" value="7"/>
</dbReference>
<keyword evidence="1" id="KW-0479">Metal-binding</keyword>
<dbReference type="PROSITE" id="PS50158">
    <property type="entry name" value="ZF_CCHC"/>
    <property type="match status" value="6"/>
</dbReference>
<dbReference type="Gene3D" id="4.10.60.10">
    <property type="entry name" value="Zinc finger, CCHC-type"/>
    <property type="match status" value="5"/>
</dbReference>